<evidence type="ECO:0000259" key="3">
    <source>
        <dbReference type="Pfam" id="PF14111"/>
    </source>
</evidence>
<dbReference type="EMBL" id="JAVIJP010000026">
    <property type="protein sequence ID" value="KAL3636637.1"/>
    <property type="molecule type" value="Genomic_DNA"/>
</dbReference>
<dbReference type="InterPro" id="IPR005135">
    <property type="entry name" value="Endo/exonuclease/phosphatase"/>
</dbReference>
<dbReference type="AlphaFoldDB" id="A0ABD3D4J6"/>
<dbReference type="PANTHER" id="PTHR31286">
    <property type="entry name" value="GLYCINE-RICH CELL WALL STRUCTURAL PROTEIN 1.8-LIKE"/>
    <property type="match status" value="1"/>
</dbReference>
<evidence type="ECO:0000313" key="5">
    <source>
        <dbReference type="Proteomes" id="UP001632038"/>
    </source>
</evidence>
<dbReference type="SUPFAM" id="SSF56219">
    <property type="entry name" value="DNase I-like"/>
    <property type="match status" value="1"/>
</dbReference>
<feature type="region of interest" description="Disordered" evidence="1">
    <location>
        <begin position="224"/>
        <end position="259"/>
    </location>
</feature>
<evidence type="ECO:0000256" key="1">
    <source>
        <dbReference type="SAM" id="MobiDB-lite"/>
    </source>
</evidence>
<protein>
    <recommendedName>
        <fullName evidence="6">DUF4283 domain-containing protein</fullName>
    </recommendedName>
</protein>
<dbReference type="Gene3D" id="3.60.10.10">
    <property type="entry name" value="Endonuclease/exonuclease/phosphatase"/>
    <property type="match status" value="1"/>
</dbReference>
<gene>
    <name evidence="4" type="ORF">CASFOL_018936</name>
</gene>
<feature type="region of interest" description="Disordered" evidence="1">
    <location>
        <begin position="392"/>
        <end position="436"/>
    </location>
</feature>
<feature type="compositionally biased region" description="Polar residues" evidence="1">
    <location>
        <begin position="237"/>
        <end position="254"/>
    </location>
</feature>
<dbReference type="PANTHER" id="PTHR31286:SF178">
    <property type="entry name" value="DUF4283 DOMAIN-CONTAINING PROTEIN"/>
    <property type="match status" value="1"/>
</dbReference>
<feature type="domain" description="Endonuclease/exonuclease/phosphatase" evidence="2">
    <location>
        <begin position="459"/>
        <end position="648"/>
    </location>
</feature>
<dbReference type="InterPro" id="IPR025558">
    <property type="entry name" value="DUF4283"/>
</dbReference>
<feature type="domain" description="DUF4283" evidence="3">
    <location>
        <begin position="26"/>
        <end position="107"/>
    </location>
</feature>
<organism evidence="4 5">
    <name type="scientific">Castilleja foliolosa</name>
    <dbReference type="NCBI Taxonomy" id="1961234"/>
    <lineage>
        <taxon>Eukaryota</taxon>
        <taxon>Viridiplantae</taxon>
        <taxon>Streptophyta</taxon>
        <taxon>Embryophyta</taxon>
        <taxon>Tracheophyta</taxon>
        <taxon>Spermatophyta</taxon>
        <taxon>Magnoliopsida</taxon>
        <taxon>eudicotyledons</taxon>
        <taxon>Gunneridae</taxon>
        <taxon>Pentapetalae</taxon>
        <taxon>asterids</taxon>
        <taxon>lamiids</taxon>
        <taxon>Lamiales</taxon>
        <taxon>Orobanchaceae</taxon>
        <taxon>Pedicularideae</taxon>
        <taxon>Castillejinae</taxon>
        <taxon>Castilleja</taxon>
    </lineage>
</organism>
<evidence type="ECO:0000313" key="4">
    <source>
        <dbReference type="EMBL" id="KAL3636637.1"/>
    </source>
</evidence>
<evidence type="ECO:0008006" key="6">
    <source>
        <dbReference type="Google" id="ProtNLM"/>
    </source>
</evidence>
<keyword evidence="5" id="KW-1185">Reference proteome</keyword>
<dbReference type="Proteomes" id="UP001632038">
    <property type="component" value="Unassembled WGS sequence"/>
</dbReference>
<comment type="caution">
    <text evidence="4">The sequence shown here is derived from an EMBL/GenBank/DDBJ whole genome shotgun (WGS) entry which is preliminary data.</text>
</comment>
<accession>A0ABD3D4J6</accession>
<sequence>MNPSKEIDFLTDELEVHCIQPEENLNQNNEITLIAKILTQKITNLNAFKAAILRAWNPSGKVLTNTLHTNTMAFIFDKEDDIHKVLNSTWTYRDQHIVIARWPPDKSLPEITLDKILFWVHIFGIPVCYANLNTAQAIGGMLGTFVKSDINSNTQRWKKSIRVQVEIDINKPLISSMVLYCNSRNRFLTEIRYERSADNVFGPWMKVENTQIMNPKFQRISEFPDQRNPNLVAIPPSLSSSKTDPKPSTGNLLSDQEMIGEGTTSAVKIDTKVTGEDTTPAGKIDTKVKVPVTINKLDKQDEKQKDVGKLPLMDCSPSSAIDISDKSAHQIEPATVDSISIGPGKSALSATEDLGHMGYTVETSTDIVKVIGPQEQSGEWAAEKSMGLSLKRKFDNSPLPDPDPLQSSPLNPGNMTDRNLTFFPQPQSKKPKIGKSSKGEILVSDLPLRPITYSIARKEDVRALRLILKESRADVVLISEIKSSFSPQISAALNSFKLCNFSFSPPSGTSGGLILAWKTDIDLTISDINQHYFHTIINFDRDLQPLYFTAVYAPATFTKRMAFWEEIQAISIPDSNPWLLMGDLNSILHHSEKLGGNPFVSSSPKNLAIHLNALGLVDLGFSGSPFTWNNKRSGAANIQQRLDRAVGNDVWLEYF</sequence>
<dbReference type="Pfam" id="PF14111">
    <property type="entry name" value="DUF4283"/>
    <property type="match status" value="1"/>
</dbReference>
<dbReference type="InterPro" id="IPR040256">
    <property type="entry name" value="At4g02000-like"/>
</dbReference>
<dbReference type="Pfam" id="PF03372">
    <property type="entry name" value="Exo_endo_phos"/>
    <property type="match status" value="1"/>
</dbReference>
<name>A0ABD3D4J6_9LAMI</name>
<proteinExistence type="predicted"/>
<dbReference type="InterPro" id="IPR036691">
    <property type="entry name" value="Endo/exonu/phosph_ase_sf"/>
</dbReference>
<evidence type="ECO:0000259" key="2">
    <source>
        <dbReference type="Pfam" id="PF03372"/>
    </source>
</evidence>
<reference evidence="5" key="1">
    <citation type="journal article" date="2024" name="IScience">
        <title>Strigolactones Initiate the Formation of Haustorium-like Structures in Castilleja.</title>
        <authorList>
            <person name="Buerger M."/>
            <person name="Peterson D."/>
            <person name="Chory J."/>
        </authorList>
    </citation>
    <scope>NUCLEOTIDE SEQUENCE [LARGE SCALE GENOMIC DNA]</scope>
</reference>